<proteinExistence type="predicted"/>
<organism evidence="2 3">
    <name type="scientific">Eleusine coracana subsp. coracana</name>
    <dbReference type="NCBI Taxonomy" id="191504"/>
    <lineage>
        <taxon>Eukaryota</taxon>
        <taxon>Viridiplantae</taxon>
        <taxon>Streptophyta</taxon>
        <taxon>Embryophyta</taxon>
        <taxon>Tracheophyta</taxon>
        <taxon>Spermatophyta</taxon>
        <taxon>Magnoliopsida</taxon>
        <taxon>Liliopsida</taxon>
        <taxon>Poales</taxon>
        <taxon>Poaceae</taxon>
        <taxon>PACMAD clade</taxon>
        <taxon>Chloridoideae</taxon>
        <taxon>Cynodonteae</taxon>
        <taxon>Eleusininae</taxon>
        <taxon>Eleusine</taxon>
    </lineage>
</organism>
<name>A0AAV5E8M4_ELECO</name>
<dbReference type="PANTHER" id="PTHR33065:SF61">
    <property type="entry name" value="EXPRESSED PROTEIN"/>
    <property type="match status" value="1"/>
</dbReference>
<dbReference type="EMBL" id="BQKI01000074">
    <property type="protein sequence ID" value="GJN18870.1"/>
    <property type="molecule type" value="Genomic_DNA"/>
</dbReference>
<accession>A0AAV5E8M4</accession>
<evidence type="ECO:0000259" key="1">
    <source>
        <dbReference type="Pfam" id="PF20241"/>
    </source>
</evidence>
<reference evidence="2" key="2">
    <citation type="submission" date="2021-12" db="EMBL/GenBank/DDBJ databases">
        <title>Resequencing data analysis of finger millet.</title>
        <authorList>
            <person name="Hatakeyama M."/>
            <person name="Aluri S."/>
            <person name="Balachadran M.T."/>
            <person name="Sivarajan S.R."/>
            <person name="Poveda L."/>
            <person name="Shimizu-Inatsugi R."/>
            <person name="Schlapbach R."/>
            <person name="Sreeman S.M."/>
            <person name="Shimizu K.K."/>
        </authorList>
    </citation>
    <scope>NUCLEOTIDE SEQUENCE</scope>
</reference>
<protein>
    <recommendedName>
        <fullName evidence="1">DUF6598 domain-containing protein</fullName>
    </recommendedName>
</protein>
<sequence>MREEDEEERAKYPDEDWSDMLGIRARLYREDWESCYQGKYGPFHQITPIPPMRYTDEPVPIYASDQYGTLQFFSVKIRERTEGGLQWPLHVYGIVAARDIIDHNRNIIFSRERDNCQILTEEVHIPRFY</sequence>
<keyword evidence="3" id="KW-1185">Reference proteome</keyword>
<reference evidence="2" key="1">
    <citation type="journal article" date="2018" name="DNA Res.">
        <title>Multiple hybrid de novo genome assembly of finger millet, an orphan allotetraploid crop.</title>
        <authorList>
            <person name="Hatakeyama M."/>
            <person name="Aluri S."/>
            <person name="Balachadran M.T."/>
            <person name="Sivarajan S.R."/>
            <person name="Patrignani A."/>
            <person name="Gruter S."/>
            <person name="Poveda L."/>
            <person name="Shimizu-Inatsugi R."/>
            <person name="Baeten J."/>
            <person name="Francoijs K.J."/>
            <person name="Nataraja K.N."/>
            <person name="Reddy Y.A.N."/>
            <person name="Phadnis S."/>
            <person name="Ravikumar R.L."/>
            <person name="Schlapbach R."/>
            <person name="Sreeman S.M."/>
            <person name="Shimizu K.K."/>
        </authorList>
    </citation>
    <scope>NUCLEOTIDE SEQUENCE</scope>
</reference>
<feature type="domain" description="DUF6598" evidence="1">
    <location>
        <begin position="69"/>
        <end position="124"/>
    </location>
</feature>
<evidence type="ECO:0000313" key="2">
    <source>
        <dbReference type="EMBL" id="GJN18870.1"/>
    </source>
</evidence>
<dbReference type="PIRSF" id="PIRSF002703">
    <property type="entry name" value="Thaumatin"/>
    <property type="match status" value="1"/>
</dbReference>
<dbReference type="Pfam" id="PF20241">
    <property type="entry name" value="DUF6598"/>
    <property type="match status" value="1"/>
</dbReference>
<dbReference type="InterPro" id="IPR001938">
    <property type="entry name" value="Thaumatin"/>
</dbReference>
<dbReference type="InterPro" id="IPR046533">
    <property type="entry name" value="DUF6598"/>
</dbReference>
<dbReference type="Proteomes" id="UP001054889">
    <property type="component" value="Unassembled WGS sequence"/>
</dbReference>
<dbReference type="PANTHER" id="PTHR33065">
    <property type="entry name" value="OS07G0486400 PROTEIN"/>
    <property type="match status" value="1"/>
</dbReference>
<evidence type="ECO:0000313" key="3">
    <source>
        <dbReference type="Proteomes" id="UP001054889"/>
    </source>
</evidence>
<gene>
    <name evidence="2" type="primary">gb06080</name>
    <name evidence="2" type="ORF">PR202_gb06080</name>
</gene>
<comment type="caution">
    <text evidence="2">The sequence shown here is derived from an EMBL/GenBank/DDBJ whole genome shotgun (WGS) entry which is preliminary data.</text>
</comment>
<dbReference type="AlphaFoldDB" id="A0AAV5E8M4"/>